<evidence type="ECO:0000256" key="1">
    <source>
        <dbReference type="ARBA" id="ARBA00004496"/>
    </source>
</evidence>
<dbReference type="InterPro" id="IPR036615">
    <property type="entry name" value="Mur_ligase_C_dom_sf"/>
</dbReference>
<evidence type="ECO:0000256" key="6">
    <source>
        <dbReference type="ARBA" id="ARBA00022840"/>
    </source>
</evidence>
<keyword evidence="5" id="KW-0547">Nucleotide-binding</keyword>
<dbReference type="Pfam" id="PF21799">
    <property type="entry name" value="MurD-like_N"/>
    <property type="match status" value="1"/>
</dbReference>
<evidence type="ECO:0000256" key="5">
    <source>
        <dbReference type="ARBA" id="ARBA00022741"/>
    </source>
</evidence>
<comment type="caution">
    <text evidence="8">The sequence shown here is derived from an EMBL/GenBank/DDBJ whole genome shotgun (WGS) entry which is preliminary data.</text>
</comment>
<comment type="subcellular location">
    <subcellularLocation>
        <location evidence="1">Cytoplasm</location>
    </subcellularLocation>
</comment>
<protein>
    <recommendedName>
        <fullName evidence="7">Mur ligase central domain-containing protein</fullName>
    </recommendedName>
</protein>
<proteinExistence type="predicted"/>
<keyword evidence="9" id="KW-1185">Reference proteome</keyword>
<dbReference type="Gene3D" id="3.90.190.20">
    <property type="entry name" value="Mur ligase, C-terminal domain"/>
    <property type="match status" value="1"/>
</dbReference>
<dbReference type="Pfam" id="PF08245">
    <property type="entry name" value="Mur_ligase_M"/>
    <property type="match status" value="1"/>
</dbReference>
<gene>
    <name evidence="8" type="ORF">C4D60_Mb03t15270</name>
</gene>
<sequence>MAALAASIGLRPKPPSSLKSFPYTLFRRIQCSIEDLKGQRVAVVGLGVSGRAAVKLALSRGASVLAIDKNEQMVPLERDPHFVEYADLQTMLGYCDNMHLANADRIVVSPGVPLQEYDLSSLLHSGKLVMSELDFAAEALPQSMKILAVTGTNGKSTVTTFAGQVAVVEVSSYQLEIPTKYFSPSVAVILNLTPDHLERHKTLKNYAETKCRLFSHLKHNKLAILPVGNQYMEEAYSKYTNKCNLAWIEGNPGIKTDFGSKVATFSFPTTGIVTHLQLGDLKAIGAHNHSNAAVAAFSVLGLDVGIDCDFIKSTVGILSILPHRMQVVCIDAHGITWVDDSKATNVESTLTGLKGLKEHNAVVLLGGVAKALNDQESNGFEQLIDDLKHHKGVITFGSSGAMIQKTLCDGGLEVPCVRAMNLKQAVDIAKNMATYGGEKANESNQGPCSASVMISGCWRPYTTVVGDGLRRGDNLLSDEVDPEWVQVLDKEGLKARRNPPKKVPSVPLFLSIARSKKKKTLHTGDNVVDAANLSPLSSELVYFILELQGCNRVGGSSVT</sequence>
<dbReference type="InterPro" id="IPR005762">
    <property type="entry name" value="MurD"/>
</dbReference>
<dbReference type="PANTHER" id="PTHR43692">
    <property type="entry name" value="UDP-N-ACETYLMURAMOYLALANINE--D-GLUTAMATE LIGASE"/>
    <property type="match status" value="1"/>
</dbReference>
<dbReference type="Proteomes" id="UP000317650">
    <property type="component" value="Chromosome 3"/>
</dbReference>
<evidence type="ECO:0000313" key="8">
    <source>
        <dbReference type="EMBL" id="THU58529.1"/>
    </source>
</evidence>
<dbReference type="EMBL" id="PYDT01000006">
    <property type="protein sequence ID" value="THU58529.1"/>
    <property type="molecule type" value="Genomic_DNA"/>
</dbReference>
<reference evidence="8 9" key="1">
    <citation type="journal article" date="2019" name="Nat. Plants">
        <title>Genome sequencing of Musa balbisiana reveals subgenome evolution and function divergence in polyploid bananas.</title>
        <authorList>
            <person name="Yao X."/>
        </authorList>
    </citation>
    <scope>NUCLEOTIDE SEQUENCE [LARGE SCALE GENOMIC DNA]</scope>
    <source>
        <strain evidence="9">cv. DH-PKW</strain>
        <tissue evidence="8">Leaves</tissue>
    </source>
</reference>
<dbReference type="Gene3D" id="3.40.1190.10">
    <property type="entry name" value="Mur-like, catalytic domain"/>
    <property type="match status" value="1"/>
</dbReference>
<comment type="pathway">
    <text evidence="2">Cell wall biogenesis; peptidoglycan biosynthesis.</text>
</comment>
<evidence type="ECO:0000256" key="4">
    <source>
        <dbReference type="ARBA" id="ARBA00022598"/>
    </source>
</evidence>
<keyword evidence="4" id="KW-0436">Ligase</keyword>
<evidence type="ECO:0000313" key="9">
    <source>
        <dbReference type="Proteomes" id="UP000317650"/>
    </source>
</evidence>
<evidence type="ECO:0000259" key="7">
    <source>
        <dbReference type="Pfam" id="PF08245"/>
    </source>
</evidence>
<dbReference type="GO" id="GO:0005524">
    <property type="term" value="F:ATP binding"/>
    <property type="evidence" value="ECO:0007669"/>
    <property type="project" value="UniProtKB-KW"/>
</dbReference>
<keyword evidence="6" id="KW-0067">ATP-binding</keyword>
<evidence type="ECO:0000256" key="2">
    <source>
        <dbReference type="ARBA" id="ARBA00004752"/>
    </source>
</evidence>
<dbReference type="GO" id="GO:0051301">
    <property type="term" value="P:cell division"/>
    <property type="evidence" value="ECO:0007669"/>
    <property type="project" value="InterPro"/>
</dbReference>
<dbReference type="InterPro" id="IPR036565">
    <property type="entry name" value="Mur-like_cat_sf"/>
</dbReference>
<dbReference type="InterPro" id="IPR013221">
    <property type="entry name" value="Mur_ligase_cen"/>
</dbReference>
<dbReference type="PANTHER" id="PTHR43692:SF1">
    <property type="entry name" value="UDP-N-ACETYLMURAMOYLALANINE--D-GLUTAMATE LIGASE"/>
    <property type="match status" value="1"/>
</dbReference>
<accession>A0A4S8JB66</accession>
<dbReference type="AlphaFoldDB" id="A0A4S8JB66"/>
<evidence type="ECO:0000256" key="3">
    <source>
        <dbReference type="ARBA" id="ARBA00022490"/>
    </source>
</evidence>
<dbReference type="SUPFAM" id="SSF53244">
    <property type="entry name" value="MurD-like peptide ligases, peptide-binding domain"/>
    <property type="match status" value="1"/>
</dbReference>
<organism evidence="8 9">
    <name type="scientific">Musa balbisiana</name>
    <name type="common">Banana</name>
    <dbReference type="NCBI Taxonomy" id="52838"/>
    <lineage>
        <taxon>Eukaryota</taxon>
        <taxon>Viridiplantae</taxon>
        <taxon>Streptophyta</taxon>
        <taxon>Embryophyta</taxon>
        <taxon>Tracheophyta</taxon>
        <taxon>Spermatophyta</taxon>
        <taxon>Magnoliopsida</taxon>
        <taxon>Liliopsida</taxon>
        <taxon>Zingiberales</taxon>
        <taxon>Musaceae</taxon>
        <taxon>Musa</taxon>
    </lineage>
</organism>
<dbReference type="SUPFAM" id="SSF53623">
    <property type="entry name" value="MurD-like peptide ligases, catalytic domain"/>
    <property type="match status" value="1"/>
</dbReference>
<dbReference type="STRING" id="52838.A0A4S8JB66"/>
<feature type="domain" description="Mur ligase central" evidence="7">
    <location>
        <begin position="164"/>
        <end position="297"/>
    </location>
</feature>
<dbReference type="SUPFAM" id="SSF51984">
    <property type="entry name" value="MurCD N-terminal domain"/>
    <property type="match status" value="1"/>
</dbReference>
<keyword evidence="3" id="KW-0963">Cytoplasm</keyword>
<name>A0A4S8JB66_MUSBA</name>
<dbReference type="GO" id="GO:0008764">
    <property type="term" value="F:UDP-N-acetylmuramoylalanine-D-glutamate ligase activity"/>
    <property type="evidence" value="ECO:0007669"/>
    <property type="project" value="InterPro"/>
</dbReference>
<dbReference type="GO" id="GO:0008360">
    <property type="term" value="P:regulation of cell shape"/>
    <property type="evidence" value="ECO:0007669"/>
    <property type="project" value="InterPro"/>
</dbReference>
<dbReference type="Gene3D" id="3.40.50.720">
    <property type="entry name" value="NAD(P)-binding Rossmann-like Domain"/>
    <property type="match status" value="1"/>
</dbReference>
<dbReference type="GO" id="GO:0005737">
    <property type="term" value="C:cytoplasm"/>
    <property type="evidence" value="ECO:0007669"/>
    <property type="project" value="UniProtKB-SubCell"/>
</dbReference>